<evidence type="ECO:0000256" key="1">
    <source>
        <dbReference type="ARBA" id="ARBA00004496"/>
    </source>
</evidence>
<accession>A0A8T2J591</accession>
<evidence type="ECO:0000256" key="2">
    <source>
        <dbReference type="ARBA" id="ARBA00006197"/>
    </source>
</evidence>
<evidence type="ECO:0000256" key="4">
    <source>
        <dbReference type="ARBA" id="ARBA00022490"/>
    </source>
</evidence>
<dbReference type="GO" id="GO:0003779">
    <property type="term" value="F:actin binding"/>
    <property type="evidence" value="ECO:0007669"/>
    <property type="project" value="TreeGrafter"/>
</dbReference>
<organism evidence="9 10">
    <name type="scientific">Hymenochirus boettgeri</name>
    <name type="common">Congo dwarf clawed frog</name>
    <dbReference type="NCBI Taxonomy" id="247094"/>
    <lineage>
        <taxon>Eukaryota</taxon>
        <taxon>Metazoa</taxon>
        <taxon>Chordata</taxon>
        <taxon>Craniata</taxon>
        <taxon>Vertebrata</taxon>
        <taxon>Euteleostomi</taxon>
        <taxon>Amphibia</taxon>
        <taxon>Batrachia</taxon>
        <taxon>Anura</taxon>
        <taxon>Pipoidea</taxon>
        <taxon>Pipidae</taxon>
        <taxon>Pipinae</taxon>
        <taxon>Hymenochirus</taxon>
    </lineage>
</organism>
<evidence type="ECO:0000313" key="10">
    <source>
        <dbReference type="Proteomes" id="UP000812440"/>
    </source>
</evidence>
<keyword evidence="10" id="KW-1185">Reference proteome</keyword>
<dbReference type="SMART" id="SM00326">
    <property type="entry name" value="SH3"/>
    <property type="match status" value="1"/>
</dbReference>
<dbReference type="PANTHER" id="PTHR12287:SF21">
    <property type="entry name" value="EPIDERMAL GROWTH FACTOR RECEPTOR KINASE SUBSTRATE 8"/>
    <property type="match status" value="1"/>
</dbReference>
<keyword evidence="5" id="KW-0597">Phosphoprotein</keyword>
<feature type="domain" description="SH3" evidence="8">
    <location>
        <begin position="42"/>
        <end position="101"/>
    </location>
</feature>
<dbReference type="GO" id="GO:0031982">
    <property type="term" value="C:vesicle"/>
    <property type="evidence" value="ECO:0007669"/>
    <property type="project" value="TreeGrafter"/>
</dbReference>
<dbReference type="GO" id="GO:0005737">
    <property type="term" value="C:cytoplasm"/>
    <property type="evidence" value="ECO:0007669"/>
    <property type="project" value="UniProtKB-SubCell"/>
</dbReference>
<dbReference type="CDD" id="cd11764">
    <property type="entry name" value="SH3_Eps8"/>
    <property type="match status" value="1"/>
</dbReference>
<dbReference type="Pfam" id="PF18016">
    <property type="entry name" value="SAM_3"/>
    <property type="match status" value="1"/>
</dbReference>
<dbReference type="OrthoDB" id="4680325at2759"/>
<dbReference type="Gene3D" id="1.10.150.50">
    <property type="entry name" value="Transcription Factor, Ets-1"/>
    <property type="match status" value="1"/>
</dbReference>
<name>A0A8T2J591_9PIPI</name>
<dbReference type="Proteomes" id="UP000812440">
    <property type="component" value="Chromosome 3"/>
</dbReference>
<feature type="region of interest" description="Disordered" evidence="7">
    <location>
        <begin position="309"/>
        <end position="331"/>
    </location>
</feature>
<dbReference type="GO" id="GO:0035023">
    <property type="term" value="P:regulation of Rho protein signal transduction"/>
    <property type="evidence" value="ECO:0007669"/>
    <property type="project" value="TreeGrafter"/>
</dbReference>
<gene>
    <name evidence="9" type="ORF">GDO86_004902</name>
</gene>
<dbReference type="GO" id="GO:1900029">
    <property type="term" value="P:positive regulation of ruffle assembly"/>
    <property type="evidence" value="ECO:0007669"/>
    <property type="project" value="TreeGrafter"/>
</dbReference>
<dbReference type="SUPFAM" id="SSF50044">
    <property type="entry name" value="SH3-domain"/>
    <property type="match status" value="1"/>
</dbReference>
<dbReference type="InterPro" id="IPR036028">
    <property type="entry name" value="SH3-like_dom_sf"/>
</dbReference>
<dbReference type="Pfam" id="PF00018">
    <property type="entry name" value="SH3_1"/>
    <property type="match status" value="1"/>
</dbReference>
<dbReference type="InterPro" id="IPR039801">
    <property type="entry name" value="EPS8-like"/>
</dbReference>
<dbReference type="InterPro" id="IPR035462">
    <property type="entry name" value="Eps8_SH3"/>
</dbReference>
<keyword evidence="4" id="KW-0963">Cytoplasm</keyword>
<evidence type="ECO:0000313" key="9">
    <source>
        <dbReference type="EMBL" id="KAG8438510.1"/>
    </source>
</evidence>
<reference evidence="9" key="1">
    <citation type="thesis" date="2020" institute="ProQuest LLC" country="789 East Eisenhower Parkway, Ann Arbor, MI, USA">
        <title>Comparative Genomics and Chromosome Evolution.</title>
        <authorList>
            <person name="Mudd A.B."/>
        </authorList>
    </citation>
    <scope>NUCLEOTIDE SEQUENCE</scope>
    <source>
        <strain evidence="9">Female2</strain>
        <tissue evidence="9">Blood</tissue>
    </source>
</reference>
<feature type="region of interest" description="Disordered" evidence="7">
    <location>
        <begin position="133"/>
        <end position="197"/>
    </location>
</feature>
<dbReference type="PANTHER" id="PTHR12287">
    <property type="entry name" value="EPIDERMAL GROWTH FACTOR RECEPTOR KINASE SUBSTRATE EPS8-RELATED PROTEIN"/>
    <property type="match status" value="1"/>
</dbReference>
<dbReference type="AlphaFoldDB" id="A0A8T2J591"/>
<comment type="subcellular location">
    <subcellularLocation>
        <location evidence="1">Cytoplasm</location>
    </subcellularLocation>
</comment>
<dbReference type="InterPro" id="IPR013761">
    <property type="entry name" value="SAM/pointed_sf"/>
</dbReference>
<evidence type="ECO:0000256" key="3">
    <source>
        <dbReference type="ARBA" id="ARBA00022443"/>
    </source>
</evidence>
<proteinExistence type="inferred from homology"/>
<comment type="caution">
    <text evidence="9">The sequence shown here is derived from an EMBL/GenBank/DDBJ whole genome shotgun (WGS) entry which is preliminary data.</text>
</comment>
<evidence type="ECO:0000256" key="7">
    <source>
        <dbReference type="SAM" id="MobiDB-lite"/>
    </source>
</evidence>
<comment type="similarity">
    <text evidence="2">Belongs to the EPS8 family.</text>
</comment>
<dbReference type="EMBL" id="JAACNH010000006">
    <property type="protein sequence ID" value="KAG8438510.1"/>
    <property type="molecule type" value="Genomic_DNA"/>
</dbReference>
<dbReference type="PROSITE" id="PS50002">
    <property type="entry name" value="SH3"/>
    <property type="match status" value="1"/>
</dbReference>
<evidence type="ECO:0000256" key="6">
    <source>
        <dbReference type="PROSITE-ProRule" id="PRU00192"/>
    </source>
</evidence>
<dbReference type="Gene3D" id="2.30.30.40">
    <property type="entry name" value="SH3 Domains"/>
    <property type="match status" value="1"/>
</dbReference>
<keyword evidence="3 6" id="KW-0728">SH3 domain</keyword>
<dbReference type="CDD" id="cd09540">
    <property type="entry name" value="SAM_EPS8-like"/>
    <property type="match status" value="1"/>
</dbReference>
<evidence type="ECO:0000256" key="5">
    <source>
        <dbReference type="ARBA" id="ARBA00022553"/>
    </source>
</evidence>
<evidence type="ECO:0000259" key="8">
    <source>
        <dbReference type="PROSITE" id="PS50002"/>
    </source>
</evidence>
<dbReference type="GO" id="GO:0032587">
    <property type="term" value="C:ruffle membrane"/>
    <property type="evidence" value="ECO:0007669"/>
    <property type="project" value="TreeGrafter"/>
</dbReference>
<sequence length="331" mass="36208">MSKEKDLSEYQRKPDSKNSIAAYSAVLDYPPSDSSKGQSTAEPLKYAMVKYDFVGRNTNELSVLKDDVLEIIEDKKQWWKVRNSTGNIGFVPNNILVASKPQDCAVKPAEPVYSHTIQKQKLDYISKLAGQIPAAPSPPPPHPVAVNTPPSANQSTSSHMAKLFSPISRHSSMSSDSGGGSIQEPQIPADRRKSQMEEVQDELIQRLTIGRSAAQKKFSLPRQNVPAINISYSSLAGDVKSWLQAKGFSSVTVNSLGVLTGAQIFSLTKDELRAVCPEGPRVFNQVTVQKMALQELSGSSELQEVMKKRQEKMNVTGSDSGVDSYDEGNNH</sequence>
<feature type="compositionally biased region" description="Low complexity" evidence="7">
    <location>
        <begin position="165"/>
        <end position="176"/>
    </location>
</feature>
<dbReference type="InterPro" id="IPR041418">
    <property type="entry name" value="SAM_3"/>
</dbReference>
<dbReference type="FunFam" id="2.30.30.40:FF:000071">
    <property type="entry name" value="Epidermal growth factor receptor kinase substrate 8"/>
    <property type="match status" value="1"/>
</dbReference>
<protein>
    <recommendedName>
        <fullName evidence="8">SH3 domain-containing protein</fullName>
    </recommendedName>
</protein>
<dbReference type="FunFam" id="1.10.150.50:FF:000023">
    <property type="entry name" value="Epidermal growth factor receptor kinase substrate 8"/>
    <property type="match status" value="1"/>
</dbReference>
<dbReference type="InterPro" id="IPR001452">
    <property type="entry name" value="SH3_domain"/>
</dbReference>
<dbReference type="GO" id="GO:0007266">
    <property type="term" value="P:Rho protein signal transduction"/>
    <property type="evidence" value="ECO:0007669"/>
    <property type="project" value="TreeGrafter"/>
</dbReference>